<dbReference type="GO" id="GO:0009253">
    <property type="term" value="P:peptidoglycan catabolic process"/>
    <property type="evidence" value="ECO:0007669"/>
    <property type="project" value="InterPro"/>
</dbReference>
<dbReference type="CDD" id="cd02696">
    <property type="entry name" value="MurNAc-LAA"/>
    <property type="match status" value="1"/>
</dbReference>
<gene>
    <name evidence="3" type="ORF">TcarDRAFT_0617</name>
</gene>
<dbReference type="PANTHER" id="PTHR30404">
    <property type="entry name" value="N-ACETYLMURAMOYL-L-ALANINE AMIDASE"/>
    <property type="match status" value="1"/>
</dbReference>
<dbReference type="AlphaFoldDB" id="A1HS43"/>
<feature type="domain" description="MurNAc-LAA" evidence="2">
    <location>
        <begin position="157"/>
        <end position="266"/>
    </location>
</feature>
<keyword evidence="4" id="KW-1185">Reference proteome</keyword>
<protein>
    <submittedName>
        <fullName evidence="3">N-acetylmuramoyl-L-alanine amidase</fullName>
        <ecNumber evidence="3">3.5.1.28</ecNumber>
    </submittedName>
</protein>
<reference evidence="3 4" key="1">
    <citation type="submission" date="2007-01" db="EMBL/GenBank/DDBJ databases">
        <title>Annotation of the draft genome assembly of Thermosinus carboxydivorans Nor1.</title>
        <authorList>
            <consortium name="US DOE Joint Genome Institute (JGI-ORNL)"/>
            <person name="Larimer F."/>
            <person name="Land M."/>
            <person name="Hauser L."/>
        </authorList>
    </citation>
    <scope>NUCLEOTIDE SEQUENCE [LARGE SCALE GENOMIC DNA]</scope>
    <source>
        <strain evidence="3 4">Nor1</strain>
    </source>
</reference>
<dbReference type="InterPro" id="IPR050695">
    <property type="entry name" value="N-acetylmuramoyl_amidase_3"/>
</dbReference>
<dbReference type="Proteomes" id="UP000005139">
    <property type="component" value="Unassembled WGS sequence"/>
</dbReference>
<dbReference type="EC" id="3.5.1.28" evidence="3"/>
<dbReference type="Gene3D" id="3.40.630.40">
    <property type="entry name" value="Zn-dependent exopeptidases"/>
    <property type="match status" value="1"/>
</dbReference>
<proteinExistence type="predicted"/>
<keyword evidence="1 3" id="KW-0378">Hydrolase</keyword>
<evidence type="ECO:0000313" key="3">
    <source>
        <dbReference type="EMBL" id="EAX47109.1"/>
    </source>
</evidence>
<accession>A1HS43</accession>
<name>A1HS43_9FIRM</name>
<dbReference type="PANTHER" id="PTHR30404:SF0">
    <property type="entry name" value="N-ACETYLMURAMOYL-L-ALANINE AMIDASE AMIC"/>
    <property type="match status" value="1"/>
</dbReference>
<dbReference type="GO" id="GO:0008745">
    <property type="term" value="F:N-acetylmuramoyl-L-alanine amidase activity"/>
    <property type="evidence" value="ECO:0007669"/>
    <property type="project" value="UniProtKB-EC"/>
</dbReference>
<sequence length="271" mass="29524">MTKRTGKEEEDMQIIIDGHKVPINPRVSKDLLITLKSIARSLHWGILYDTNRETVYINTKSASVPVPPHERPASSPAEAESNRLAGKTICIDPGHGGSDLGAIGPTGTIEKDNTLAIALLLCDKLEKNGATVIMTRETDRDVSMPDAETEVELGARVDIANGADADIFISIHNDSFTNPTAAGTTTFHYGHPESIRLANCIQKSLVEGLGTRDRGVRFASFFVIRYTKMPAVLVEVAFISNPEEEVVLASIDGRYKAAESIFQGIVKYFKV</sequence>
<reference evidence="3 4" key="2">
    <citation type="submission" date="2007-01" db="EMBL/GenBank/DDBJ databases">
        <title>Sequencing of the draft genome and assembly of Thermosinus carboxydivorans Nor1.</title>
        <authorList>
            <consortium name="US DOE Joint Genome Institute (JGI-PGF)"/>
            <person name="Copeland A."/>
            <person name="Lucas S."/>
            <person name="Lapidus A."/>
            <person name="Barry K."/>
            <person name="Glavina del Rio T."/>
            <person name="Dalin E."/>
            <person name="Tice H."/>
            <person name="Bruce D."/>
            <person name="Pitluck S."/>
            <person name="Richardson P."/>
        </authorList>
    </citation>
    <scope>NUCLEOTIDE SEQUENCE [LARGE SCALE GENOMIC DNA]</scope>
    <source>
        <strain evidence="3 4">Nor1</strain>
    </source>
</reference>
<dbReference type="EMBL" id="AAWL01000014">
    <property type="protein sequence ID" value="EAX47109.1"/>
    <property type="molecule type" value="Genomic_DNA"/>
</dbReference>
<dbReference type="SUPFAM" id="SSF53187">
    <property type="entry name" value="Zn-dependent exopeptidases"/>
    <property type="match status" value="1"/>
</dbReference>
<evidence type="ECO:0000259" key="2">
    <source>
        <dbReference type="SMART" id="SM00646"/>
    </source>
</evidence>
<comment type="caution">
    <text evidence="3">The sequence shown here is derived from an EMBL/GenBank/DDBJ whole genome shotgun (WGS) entry which is preliminary data.</text>
</comment>
<evidence type="ECO:0000313" key="4">
    <source>
        <dbReference type="Proteomes" id="UP000005139"/>
    </source>
</evidence>
<organism evidence="3 4">
    <name type="scientific">Thermosinus carboxydivorans Nor1</name>
    <dbReference type="NCBI Taxonomy" id="401526"/>
    <lineage>
        <taxon>Bacteria</taxon>
        <taxon>Bacillati</taxon>
        <taxon>Bacillota</taxon>
        <taxon>Negativicutes</taxon>
        <taxon>Selenomonadales</taxon>
        <taxon>Sporomusaceae</taxon>
        <taxon>Thermosinus</taxon>
    </lineage>
</organism>
<dbReference type="eggNOG" id="COG0860">
    <property type="taxonomic scope" value="Bacteria"/>
</dbReference>
<dbReference type="InterPro" id="IPR002508">
    <property type="entry name" value="MurNAc-LAA_cat"/>
</dbReference>
<evidence type="ECO:0000256" key="1">
    <source>
        <dbReference type="ARBA" id="ARBA00022801"/>
    </source>
</evidence>
<dbReference type="SMART" id="SM00646">
    <property type="entry name" value="Ami_3"/>
    <property type="match status" value="1"/>
</dbReference>
<dbReference type="Pfam" id="PF01520">
    <property type="entry name" value="Amidase_3"/>
    <property type="match status" value="1"/>
</dbReference>
<dbReference type="GO" id="GO:0030288">
    <property type="term" value="C:outer membrane-bounded periplasmic space"/>
    <property type="evidence" value="ECO:0007669"/>
    <property type="project" value="TreeGrafter"/>
</dbReference>